<dbReference type="OrthoDB" id="9769319at2"/>
<evidence type="ECO:0000256" key="4">
    <source>
        <dbReference type="ARBA" id="ARBA00022764"/>
    </source>
</evidence>
<keyword evidence="4 5" id="KW-0574">Periplasm</keyword>
<feature type="signal peptide" evidence="7">
    <location>
        <begin position="1"/>
        <end position="22"/>
    </location>
</feature>
<dbReference type="PANTHER" id="PTHR30222:SF12">
    <property type="entry name" value="NORSPERMIDINE SENSOR"/>
    <property type="match status" value="1"/>
</dbReference>
<comment type="function">
    <text evidence="5">Required for the activity of the bacterial periplasmic transport system of putrescine.</text>
</comment>
<keyword evidence="9" id="KW-1185">Reference proteome</keyword>
<dbReference type="InterPro" id="IPR001188">
    <property type="entry name" value="Sperm_putr-bd"/>
</dbReference>
<dbReference type="GO" id="GO:0015846">
    <property type="term" value="P:polyamine transport"/>
    <property type="evidence" value="ECO:0007669"/>
    <property type="project" value="InterPro"/>
</dbReference>
<dbReference type="GO" id="GO:0042597">
    <property type="term" value="C:periplasmic space"/>
    <property type="evidence" value="ECO:0007669"/>
    <property type="project" value="UniProtKB-SubCell"/>
</dbReference>
<dbReference type="PRINTS" id="PR00909">
    <property type="entry name" value="SPERMDNBNDNG"/>
</dbReference>
<evidence type="ECO:0000256" key="6">
    <source>
        <dbReference type="PIRSR" id="PIRSR019574-1"/>
    </source>
</evidence>
<comment type="caution">
    <text evidence="8">The sequence shown here is derived from an EMBL/GenBank/DDBJ whole genome shotgun (WGS) entry which is preliminary data.</text>
</comment>
<keyword evidence="2 5" id="KW-0813">Transport</keyword>
<feature type="binding site" evidence="6">
    <location>
        <position position="83"/>
    </location>
    <ligand>
        <name>spermidine</name>
        <dbReference type="ChEBI" id="CHEBI:57834"/>
    </ligand>
</feature>
<dbReference type="GO" id="GO:0019808">
    <property type="term" value="F:polyamine binding"/>
    <property type="evidence" value="ECO:0007669"/>
    <property type="project" value="InterPro"/>
</dbReference>
<sequence length="347" mass="38369">MKWNGFLTASILAFSVVGAARAEEEKVLYFYNWTDYYPPELLTKFEVETGIKVIQDGYDSNETMIAKLQAGGAAYDVIVPTDYVIAGMIRDGMLQPINAAEMRNFQYVQESFKDPAFDPGRVYTAPYTWGVTGIAYDSAQVTGGELEQSWGVFFEPPPELEGKIAALDIGSEMIVAAALYLGVPQCTESNDDAARIFALLEAQKPKLKMYSADSTVDRMASGEVAMHQLWSGATARAKEQRDTIRFIYPTEGTPMFQDNFAVPVGAPHPENAKTFINWMMAPENAAAVTNGIAYANAIESAEFLEDRWKNAESVNMPPEFADRLVPTDVCSPAAQELRDKIWTRLKG</sequence>
<evidence type="ECO:0000313" key="8">
    <source>
        <dbReference type="EMBL" id="THD80836.1"/>
    </source>
</evidence>
<dbReference type="Gene3D" id="3.40.190.10">
    <property type="entry name" value="Periplasmic binding protein-like II"/>
    <property type="match status" value="2"/>
</dbReference>
<dbReference type="PIRSF" id="PIRSF019574">
    <property type="entry name" value="Periplasmic_polyamine_BP"/>
    <property type="match status" value="1"/>
</dbReference>
<dbReference type="InterPro" id="IPR006059">
    <property type="entry name" value="SBP"/>
</dbReference>
<proteinExistence type="inferred from homology"/>
<reference evidence="8 9" key="1">
    <citation type="submission" date="2019-04" db="EMBL/GenBank/DDBJ databases">
        <title>Draft genome sequence of Gemmobacter aestuarii sp. nov.</title>
        <authorList>
            <person name="Hameed A."/>
            <person name="Lin S.-Y."/>
            <person name="Shahina M."/>
            <person name="Lai W.-A."/>
            <person name="Young C.-C."/>
        </authorList>
    </citation>
    <scope>NUCLEOTIDE SEQUENCE [LARGE SCALE GENOMIC DNA]</scope>
    <source>
        <strain evidence="8 9">CC-PW-75</strain>
    </source>
</reference>
<name>A0A4S3MJM1_9RHOB</name>
<evidence type="ECO:0000256" key="2">
    <source>
        <dbReference type="ARBA" id="ARBA00022448"/>
    </source>
</evidence>
<dbReference type="EMBL" id="SSND01000008">
    <property type="protein sequence ID" value="THD80836.1"/>
    <property type="molecule type" value="Genomic_DNA"/>
</dbReference>
<comment type="similarity">
    <text evidence="5">Belongs to the bacterial solute-binding protein PotD/PotF family.</text>
</comment>
<gene>
    <name evidence="8" type="ORF">E7811_17570</name>
</gene>
<dbReference type="SUPFAM" id="SSF53850">
    <property type="entry name" value="Periplasmic binding protein-like II"/>
    <property type="match status" value="1"/>
</dbReference>
<dbReference type="Pfam" id="PF13416">
    <property type="entry name" value="SBP_bac_8"/>
    <property type="match status" value="1"/>
</dbReference>
<dbReference type="AlphaFoldDB" id="A0A4S3MJM1"/>
<comment type="subcellular location">
    <subcellularLocation>
        <location evidence="1 5">Periplasm</location>
    </subcellularLocation>
</comment>
<protein>
    <recommendedName>
        <fullName evidence="5">Putrescine-binding periplasmic protein</fullName>
    </recommendedName>
</protein>
<evidence type="ECO:0000256" key="5">
    <source>
        <dbReference type="PIRNR" id="PIRNR019574"/>
    </source>
</evidence>
<feature type="chain" id="PRO_5020918201" description="Putrescine-binding periplasmic protein" evidence="7">
    <location>
        <begin position="23"/>
        <end position="347"/>
    </location>
</feature>
<evidence type="ECO:0000256" key="3">
    <source>
        <dbReference type="ARBA" id="ARBA00022729"/>
    </source>
</evidence>
<keyword evidence="3 7" id="KW-0732">Signal</keyword>
<dbReference type="PANTHER" id="PTHR30222">
    <property type="entry name" value="SPERMIDINE/PUTRESCINE-BINDING PERIPLASMIC PROTEIN"/>
    <property type="match status" value="1"/>
</dbReference>
<evidence type="ECO:0000256" key="7">
    <source>
        <dbReference type="SAM" id="SignalP"/>
    </source>
</evidence>
<accession>A0A4S3MJM1</accession>
<dbReference type="RefSeq" id="WP_136395992.1">
    <property type="nucleotide sequence ID" value="NZ_SSND01000008.1"/>
</dbReference>
<organism evidence="8 9">
    <name type="scientific">Aliigemmobacter aestuarii</name>
    <dbReference type="NCBI Taxonomy" id="1445661"/>
    <lineage>
        <taxon>Bacteria</taxon>
        <taxon>Pseudomonadati</taxon>
        <taxon>Pseudomonadota</taxon>
        <taxon>Alphaproteobacteria</taxon>
        <taxon>Rhodobacterales</taxon>
        <taxon>Paracoccaceae</taxon>
        <taxon>Aliigemmobacter</taxon>
    </lineage>
</organism>
<evidence type="ECO:0000313" key="9">
    <source>
        <dbReference type="Proteomes" id="UP000309450"/>
    </source>
</evidence>
<evidence type="ECO:0000256" key="1">
    <source>
        <dbReference type="ARBA" id="ARBA00004418"/>
    </source>
</evidence>
<dbReference type="Proteomes" id="UP000309450">
    <property type="component" value="Unassembled WGS sequence"/>
</dbReference>